<sequence length="533" mass="59902">MLRSQFSKDLQAIIDTMPGWQQDLVLDYARKVIAGVNAEEESDSEDDSGDYDTVAQVGNIDILGPACSRWREEALERLEALEAKENFEANDQKALKSTAAFTSTVDTASPAEEADEMQSGVESTPTLPRRKRRRVTEDKSANATCKRDKKDGAAKANMSVDEKRSCTSGGEDRSMDDTRWTHVGDCAELLPRTILSIQAFFADRRGFTRRHCHEHACTLFKNRDAVTVRPAEAQIPGAYMVEVVAPGDDGDAMVLLQFRAPDDNAGEQEPPAPDCLPAVFGRFAPEYRYMGAGAAALQVWRLRCPRARPLGYVAAELTDQDRGTHSFNGIMADLAELVVTPLKLQEELRHKCTKSMALFFTQYLAPWLLLPHEARLDSKRRMKFDLPGSPRLCSTFSRSWPWMQDLKGRRTNGLSGVNILVKHDLSGIACVLEWQPSPLTFLMSASLLQFLLDPNGNLVDYPFDIYKVQPFVIAGVRHRLNEALAAEPDTSDKDMFKYAKECARGDFRNFHYAEREFQKARHLSWCREMGMTM</sequence>
<feature type="region of interest" description="Disordered" evidence="1">
    <location>
        <begin position="104"/>
        <end position="177"/>
    </location>
</feature>
<feature type="compositionally biased region" description="Basic and acidic residues" evidence="1">
    <location>
        <begin position="135"/>
        <end position="153"/>
    </location>
</feature>
<evidence type="ECO:0000313" key="2">
    <source>
        <dbReference type="EMBL" id="CAI6076247.1"/>
    </source>
</evidence>
<organism evidence="2 3">
    <name type="scientific">Clonostachys chloroleuca</name>
    <dbReference type="NCBI Taxonomy" id="1926264"/>
    <lineage>
        <taxon>Eukaryota</taxon>
        <taxon>Fungi</taxon>
        <taxon>Dikarya</taxon>
        <taxon>Ascomycota</taxon>
        <taxon>Pezizomycotina</taxon>
        <taxon>Sordariomycetes</taxon>
        <taxon>Hypocreomycetidae</taxon>
        <taxon>Hypocreales</taxon>
        <taxon>Bionectriaceae</taxon>
        <taxon>Clonostachys</taxon>
    </lineage>
</organism>
<protein>
    <submittedName>
        <fullName evidence="2">Uncharacterized protein</fullName>
    </submittedName>
</protein>
<dbReference type="EMBL" id="CABFNP030000660">
    <property type="protein sequence ID" value="CAI6076247.1"/>
    <property type="molecule type" value="Genomic_DNA"/>
</dbReference>
<gene>
    <name evidence="2" type="ORF">CCHLO57077_00018648</name>
</gene>
<accession>A0AA35PY33</accession>
<comment type="caution">
    <text evidence="2">The sequence shown here is derived from an EMBL/GenBank/DDBJ whole genome shotgun (WGS) entry which is preliminary data.</text>
</comment>
<dbReference type="AlphaFoldDB" id="A0AA35PY33"/>
<name>A0AA35PY33_9HYPO</name>
<keyword evidence="3" id="KW-1185">Reference proteome</keyword>
<proteinExistence type="predicted"/>
<dbReference type="Proteomes" id="UP001160390">
    <property type="component" value="Unassembled WGS sequence"/>
</dbReference>
<evidence type="ECO:0000256" key="1">
    <source>
        <dbReference type="SAM" id="MobiDB-lite"/>
    </source>
</evidence>
<feature type="compositionally biased region" description="Basic and acidic residues" evidence="1">
    <location>
        <begin position="160"/>
        <end position="177"/>
    </location>
</feature>
<evidence type="ECO:0000313" key="3">
    <source>
        <dbReference type="Proteomes" id="UP001160390"/>
    </source>
</evidence>
<reference evidence="2" key="1">
    <citation type="submission" date="2023-01" db="EMBL/GenBank/DDBJ databases">
        <authorList>
            <person name="Piombo E."/>
        </authorList>
    </citation>
    <scope>NUCLEOTIDE SEQUENCE</scope>
</reference>